<accession>A0A507SIB7</accession>
<dbReference type="GO" id="GO:0004518">
    <property type="term" value="F:nuclease activity"/>
    <property type="evidence" value="ECO:0007669"/>
    <property type="project" value="UniProtKB-KW"/>
</dbReference>
<evidence type="ECO:0000313" key="5">
    <source>
        <dbReference type="Proteomes" id="UP000320801"/>
    </source>
</evidence>
<sequence>MKHKQTNSHAKQNPDTGSQGGNKSKIQQNGKQSNSKHYKYVYDATKKDYYSSLEGLKGDELFKAVYKNQQKYVSELRSKSSYSNLYNIYSKAFIDKYYEKDGTILDIYSEVADGNDPYEFPVGYYDGSGSKGHLNKKSNGEGFKYNREHMIPQSWFEKVEPTKFDAHFVWPSDKKVNEWRGNNPHFNVQSPTKTSLNGTKIGKKYTEPVNIFKGDTARAYFYFQITHKNAIHGKSKEVFKKAYPYFSDQFLNVYKEWADFDPVDIIEVDRNNIIAEYEGGLRNPFIDYPELIDLIWGDSSKTFVNKGVLKIVENVS</sequence>
<organism evidence="4 5">
    <name type="scientific">Mycoplasmopsis mucosicanis</name>
    <dbReference type="NCBI Taxonomy" id="458208"/>
    <lineage>
        <taxon>Bacteria</taxon>
        <taxon>Bacillati</taxon>
        <taxon>Mycoplasmatota</taxon>
        <taxon>Mycoplasmoidales</taxon>
        <taxon>Metamycoplasmataceae</taxon>
        <taxon>Mycoplasmopsis</taxon>
    </lineage>
</organism>
<proteinExistence type="predicted"/>
<dbReference type="Proteomes" id="UP000320801">
    <property type="component" value="Unassembled WGS sequence"/>
</dbReference>
<evidence type="ECO:0000256" key="1">
    <source>
        <dbReference type="ARBA" id="ARBA00022722"/>
    </source>
</evidence>
<dbReference type="PANTHER" id="PTHR33607:SF2">
    <property type="entry name" value="ENDONUCLEASE-1"/>
    <property type="match status" value="1"/>
</dbReference>
<keyword evidence="5" id="KW-1185">Reference proteome</keyword>
<protein>
    <submittedName>
        <fullName evidence="4">Uncharacterized protein</fullName>
    </submittedName>
</protein>
<dbReference type="InterPro" id="IPR007346">
    <property type="entry name" value="Endonuclease-I"/>
</dbReference>
<feature type="compositionally biased region" description="Polar residues" evidence="3">
    <location>
        <begin position="7"/>
        <end position="33"/>
    </location>
</feature>
<reference evidence="4 5" key="1">
    <citation type="submission" date="2019-03" db="EMBL/GenBank/DDBJ databases">
        <title>Characterization of a novel Mycoplasma cynos real-time PCR assay.</title>
        <authorList>
            <person name="Tallmadge R.L."/>
            <person name="Mitchell P.K."/>
            <person name="Goodman L."/>
        </authorList>
    </citation>
    <scope>NUCLEOTIDE SEQUENCE [LARGE SCALE GENOMIC DNA]</scope>
    <source>
        <strain evidence="4 5">1642</strain>
    </source>
</reference>
<dbReference type="GO" id="GO:0016787">
    <property type="term" value="F:hydrolase activity"/>
    <property type="evidence" value="ECO:0007669"/>
    <property type="project" value="UniProtKB-KW"/>
</dbReference>
<keyword evidence="2" id="KW-0378">Hydrolase</keyword>
<gene>
    <name evidence="4" type="ORF">E1I18_01860</name>
</gene>
<comment type="caution">
    <text evidence="4">The sequence shown here is derived from an EMBL/GenBank/DDBJ whole genome shotgun (WGS) entry which is preliminary data.</text>
</comment>
<dbReference type="EMBL" id="SMDN01000005">
    <property type="protein sequence ID" value="TQC51629.1"/>
    <property type="molecule type" value="Genomic_DNA"/>
</dbReference>
<dbReference type="PANTHER" id="PTHR33607">
    <property type="entry name" value="ENDONUCLEASE-1"/>
    <property type="match status" value="1"/>
</dbReference>
<keyword evidence="1" id="KW-0540">Nuclease</keyword>
<evidence type="ECO:0000256" key="2">
    <source>
        <dbReference type="ARBA" id="ARBA00022801"/>
    </source>
</evidence>
<dbReference type="OrthoDB" id="9801679at2"/>
<evidence type="ECO:0000313" key="4">
    <source>
        <dbReference type="EMBL" id="TQC51629.1"/>
    </source>
</evidence>
<dbReference type="SUPFAM" id="SSF54060">
    <property type="entry name" value="His-Me finger endonucleases"/>
    <property type="match status" value="1"/>
</dbReference>
<dbReference type="Pfam" id="PF04231">
    <property type="entry name" value="Endonuclease_1"/>
    <property type="match status" value="1"/>
</dbReference>
<evidence type="ECO:0000256" key="3">
    <source>
        <dbReference type="SAM" id="MobiDB-lite"/>
    </source>
</evidence>
<dbReference type="InterPro" id="IPR044925">
    <property type="entry name" value="His-Me_finger_sf"/>
</dbReference>
<name>A0A507SIB7_9BACT</name>
<dbReference type="AlphaFoldDB" id="A0A507SIB7"/>
<feature type="region of interest" description="Disordered" evidence="3">
    <location>
        <begin position="1"/>
        <end position="35"/>
    </location>
</feature>